<dbReference type="EMBL" id="QZCE01000002">
    <property type="protein sequence ID" value="NEZ67760.1"/>
    <property type="molecule type" value="Genomic_DNA"/>
</dbReference>
<dbReference type="SUPFAM" id="SSF51182">
    <property type="entry name" value="RmlC-like cupins"/>
    <property type="match status" value="1"/>
</dbReference>
<evidence type="ECO:0000256" key="6">
    <source>
        <dbReference type="PIRSR" id="PIRSR610300-51"/>
    </source>
</evidence>
<dbReference type="InterPro" id="IPR014710">
    <property type="entry name" value="RmlC-like_jellyroll"/>
</dbReference>
<dbReference type="RefSeq" id="WP_163671047.1">
    <property type="nucleotide sequence ID" value="NZ_QZCE01000002.1"/>
</dbReference>
<accession>A0A6M0SGQ0</accession>
<keyword evidence="2 6" id="KW-0479">Metal-binding</keyword>
<feature type="binding site" evidence="6">
    <location>
        <position position="96"/>
    </location>
    <ligand>
        <name>Fe cation</name>
        <dbReference type="ChEBI" id="CHEBI:24875"/>
        <note>catalytic</note>
    </ligand>
</feature>
<dbReference type="Pfam" id="PF05995">
    <property type="entry name" value="CDO_I"/>
    <property type="match status" value="1"/>
</dbReference>
<keyword evidence="4" id="KW-0560">Oxidoreductase</keyword>
<dbReference type="InterPro" id="IPR011051">
    <property type="entry name" value="RmlC_Cupin_sf"/>
</dbReference>
<gene>
    <name evidence="7" type="ORF">D0962_34240</name>
</gene>
<evidence type="ECO:0000256" key="3">
    <source>
        <dbReference type="ARBA" id="ARBA00022964"/>
    </source>
</evidence>
<keyword evidence="3 7" id="KW-0223">Dioxygenase</keyword>
<comment type="caution">
    <text evidence="7">The sequence shown here is derived from an EMBL/GenBank/DDBJ whole genome shotgun (WGS) entry which is preliminary data.</text>
</comment>
<evidence type="ECO:0000256" key="2">
    <source>
        <dbReference type="ARBA" id="ARBA00022723"/>
    </source>
</evidence>
<evidence type="ECO:0000256" key="4">
    <source>
        <dbReference type="ARBA" id="ARBA00023002"/>
    </source>
</evidence>
<dbReference type="GO" id="GO:0008198">
    <property type="term" value="F:ferrous iron binding"/>
    <property type="evidence" value="ECO:0007669"/>
    <property type="project" value="TreeGrafter"/>
</dbReference>
<dbReference type="PANTHER" id="PTHR12918">
    <property type="entry name" value="CYSTEINE DIOXYGENASE"/>
    <property type="match status" value="1"/>
</dbReference>
<evidence type="ECO:0000313" key="7">
    <source>
        <dbReference type="EMBL" id="NEZ67760.1"/>
    </source>
</evidence>
<reference evidence="7 8" key="1">
    <citation type="journal article" date="2020" name="Microb. Ecol.">
        <title>Ecogenomics of the Marine Benthic Filamentous Cyanobacterium Adonisia.</title>
        <authorList>
            <person name="Walter J.M."/>
            <person name="Coutinho F.H."/>
            <person name="Leomil L."/>
            <person name="Hargreaves P.I."/>
            <person name="Campeao M.E."/>
            <person name="Vieira V.V."/>
            <person name="Silva B.S."/>
            <person name="Fistarol G.O."/>
            <person name="Salomon P.S."/>
            <person name="Sawabe T."/>
            <person name="Mino S."/>
            <person name="Hosokawa M."/>
            <person name="Miyashita H."/>
            <person name="Maruyama F."/>
            <person name="van Verk M.C."/>
            <person name="Dutilh B.E."/>
            <person name="Thompson C.C."/>
            <person name="Thompson F.L."/>
        </authorList>
    </citation>
    <scope>NUCLEOTIDE SEQUENCE [LARGE SCALE GENOMIC DNA]</scope>
    <source>
        <strain evidence="7 8">CCMR0082</strain>
    </source>
</reference>
<dbReference type="AlphaFoldDB" id="A0A6M0SGQ0"/>
<dbReference type="Proteomes" id="UP000473574">
    <property type="component" value="Unassembled WGS sequence"/>
</dbReference>
<comment type="similarity">
    <text evidence="1">Belongs to the cysteine dioxygenase family.</text>
</comment>
<name>A0A6M0SGQ0_9CYAN</name>
<dbReference type="PANTHER" id="PTHR12918:SF1">
    <property type="entry name" value="CYSTEINE DIOXYGENASE TYPE 1"/>
    <property type="match status" value="1"/>
</dbReference>
<dbReference type="CDD" id="cd10548">
    <property type="entry name" value="cupin_CDO"/>
    <property type="match status" value="1"/>
</dbReference>
<proteinExistence type="inferred from homology"/>
<organism evidence="7 8">
    <name type="scientific">Adonisia turfae CCMR0082</name>
    <dbReference type="NCBI Taxonomy" id="2304604"/>
    <lineage>
        <taxon>Bacteria</taxon>
        <taxon>Bacillati</taxon>
        <taxon>Cyanobacteriota</taxon>
        <taxon>Adonisia</taxon>
        <taxon>Adonisia turfae</taxon>
    </lineage>
</organism>
<evidence type="ECO:0000256" key="5">
    <source>
        <dbReference type="ARBA" id="ARBA00023004"/>
    </source>
</evidence>
<evidence type="ECO:0000313" key="8">
    <source>
        <dbReference type="Proteomes" id="UP000473574"/>
    </source>
</evidence>
<sequence length="252" mass="28603">MIQAAFPASTDISIATYPINLQKLIYSLQETPDFTPEDIQTMVVKADISAQDLMPWADFNHPVTDSYGRQLVFDGGHFEIMVMSWMPGDFSAIHDHGATQWGAVQCFGAAEHFIYTFTQGVLYTLQPAHYSPGMVHLVDHSLIHHMGNPGREPFLSLHVYGCQDAQGPITGNARIFDLFEGSLQYTDGGVFYGLPEDQINQKRYGLEADRETTLRHHRLMCDRIQRILQTRHNPDLSQRLTRLQQQIQQLSL</sequence>
<feature type="binding site" evidence="6">
    <location>
        <position position="94"/>
    </location>
    <ligand>
        <name>Fe cation</name>
        <dbReference type="ChEBI" id="CHEBI:24875"/>
        <note>catalytic</note>
    </ligand>
</feature>
<protein>
    <submittedName>
        <fullName evidence="7">Cysteine dioxygenase</fullName>
    </submittedName>
</protein>
<dbReference type="Gene3D" id="2.60.120.10">
    <property type="entry name" value="Jelly Rolls"/>
    <property type="match status" value="1"/>
</dbReference>
<keyword evidence="5 6" id="KW-0408">Iron</keyword>
<feature type="binding site" evidence="6">
    <location>
        <position position="144"/>
    </location>
    <ligand>
        <name>Fe cation</name>
        <dbReference type="ChEBI" id="CHEBI:24875"/>
        <note>catalytic</note>
    </ligand>
</feature>
<dbReference type="InterPro" id="IPR010300">
    <property type="entry name" value="CDO_1"/>
</dbReference>
<dbReference type="GO" id="GO:0016702">
    <property type="term" value="F:oxidoreductase activity, acting on single donors with incorporation of molecular oxygen, incorporation of two atoms of oxygen"/>
    <property type="evidence" value="ECO:0007669"/>
    <property type="project" value="InterPro"/>
</dbReference>
<evidence type="ECO:0000256" key="1">
    <source>
        <dbReference type="ARBA" id="ARBA00006622"/>
    </source>
</evidence>